<feature type="signal peptide" evidence="1">
    <location>
        <begin position="1"/>
        <end position="25"/>
    </location>
</feature>
<evidence type="ECO:0000313" key="3">
    <source>
        <dbReference type="Proteomes" id="UP000198885"/>
    </source>
</evidence>
<dbReference type="Proteomes" id="UP000198885">
    <property type="component" value="Unassembled WGS sequence"/>
</dbReference>
<dbReference type="RefSeq" id="WP_092689307.1">
    <property type="nucleotide sequence ID" value="NZ_CBDDGO010000004.1"/>
</dbReference>
<organism evidence="2 3">
    <name type="scientific">Tranquillimonas rosea</name>
    <dbReference type="NCBI Taxonomy" id="641238"/>
    <lineage>
        <taxon>Bacteria</taxon>
        <taxon>Pseudomonadati</taxon>
        <taxon>Pseudomonadota</taxon>
        <taxon>Alphaproteobacteria</taxon>
        <taxon>Rhodobacterales</taxon>
        <taxon>Roseobacteraceae</taxon>
        <taxon>Tranquillimonas</taxon>
    </lineage>
</organism>
<keyword evidence="1" id="KW-0732">Signal</keyword>
<sequence>MSTIKTFSAALVASIIATVPFAASAQSLTDTNGPLSVSIGVTFDTKAMESLPLDTLAASIATGSQSAVSNATAVVDGDFSATNANSGATGGKTDYMSINSYDMYPSSNTISSTVQFNDQGFTSNVNTGNNFHY</sequence>
<dbReference type="EMBL" id="FOGU01000002">
    <property type="protein sequence ID" value="SER74828.1"/>
    <property type="molecule type" value="Genomic_DNA"/>
</dbReference>
<name>A0A1H9RQJ6_9RHOB</name>
<dbReference type="AlphaFoldDB" id="A0A1H9RQJ6"/>
<protein>
    <submittedName>
        <fullName evidence="2">Uncharacterized protein</fullName>
    </submittedName>
</protein>
<dbReference type="STRING" id="641238.SAMN04490244_102400"/>
<proteinExistence type="predicted"/>
<evidence type="ECO:0000313" key="2">
    <source>
        <dbReference type="EMBL" id="SER74828.1"/>
    </source>
</evidence>
<keyword evidence="3" id="KW-1185">Reference proteome</keyword>
<gene>
    <name evidence="2" type="ORF">SAMN04490244_102400</name>
</gene>
<feature type="chain" id="PRO_5011760987" evidence="1">
    <location>
        <begin position="26"/>
        <end position="133"/>
    </location>
</feature>
<reference evidence="2 3" key="1">
    <citation type="submission" date="2016-10" db="EMBL/GenBank/DDBJ databases">
        <authorList>
            <person name="de Groot N.N."/>
        </authorList>
    </citation>
    <scope>NUCLEOTIDE SEQUENCE [LARGE SCALE GENOMIC DNA]</scope>
    <source>
        <strain evidence="2 3">DSM 23042</strain>
    </source>
</reference>
<evidence type="ECO:0000256" key="1">
    <source>
        <dbReference type="SAM" id="SignalP"/>
    </source>
</evidence>
<accession>A0A1H9RQJ6</accession>